<feature type="transmembrane region" description="Helical" evidence="6">
    <location>
        <begin position="374"/>
        <end position="395"/>
    </location>
</feature>
<dbReference type="Proteomes" id="UP000004913">
    <property type="component" value="Unassembled WGS sequence"/>
</dbReference>
<comment type="caution">
    <text evidence="7">The sequence shown here is derived from an EMBL/GenBank/DDBJ whole genome shotgun (WGS) entry which is preliminary data.</text>
</comment>
<dbReference type="Pfam" id="PF13520">
    <property type="entry name" value="AA_permease_2"/>
    <property type="match status" value="1"/>
</dbReference>
<keyword evidence="4 6" id="KW-1133">Transmembrane helix</keyword>
<keyword evidence="8" id="KW-1185">Reference proteome</keyword>
<dbReference type="PANTHER" id="PTHR43243">
    <property type="entry name" value="INNER MEMBRANE TRANSPORTER YGJI-RELATED"/>
    <property type="match status" value="1"/>
</dbReference>
<dbReference type="PANTHER" id="PTHR43243:SF4">
    <property type="entry name" value="CATIONIC AMINO ACID TRANSPORTER 4"/>
    <property type="match status" value="1"/>
</dbReference>
<dbReference type="PIRSF" id="PIRSF006060">
    <property type="entry name" value="AA_transporter"/>
    <property type="match status" value="1"/>
</dbReference>
<dbReference type="InterPro" id="IPR002293">
    <property type="entry name" value="AA/rel_permease1"/>
</dbReference>
<keyword evidence="2" id="KW-0813">Transport</keyword>
<evidence type="ECO:0000256" key="1">
    <source>
        <dbReference type="ARBA" id="ARBA00004141"/>
    </source>
</evidence>
<feature type="transmembrane region" description="Helical" evidence="6">
    <location>
        <begin position="108"/>
        <end position="132"/>
    </location>
</feature>
<dbReference type="eggNOG" id="COG0531">
    <property type="taxonomic scope" value="Bacteria"/>
</dbReference>
<dbReference type="STRING" id="742766.HMPREF9455_00167"/>
<feature type="transmembrane region" description="Helical" evidence="6">
    <location>
        <begin position="331"/>
        <end position="353"/>
    </location>
</feature>
<proteinExistence type="predicted"/>
<evidence type="ECO:0000256" key="3">
    <source>
        <dbReference type="ARBA" id="ARBA00022692"/>
    </source>
</evidence>
<reference evidence="7 8" key="1">
    <citation type="submission" date="2011-04" db="EMBL/GenBank/DDBJ databases">
        <title>The Genome Sequence of Dysgonomonas gadei ATCC BAA-286.</title>
        <authorList>
            <consortium name="The Broad Institute Genome Sequencing Platform"/>
            <person name="Earl A."/>
            <person name="Ward D."/>
            <person name="Feldgarden M."/>
            <person name="Gevers D."/>
            <person name="Pudlo N."/>
            <person name="Martens E."/>
            <person name="Allen-Vercoe E."/>
            <person name="Young S.K."/>
            <person name="Zeng Q."/>
            <person name="Gargeya S."/>
            <person name="Fitzgerald M."/>
            <person name="Haas B."/>
            <person name="Abouelleil A."/>
            <person name="Alvarado L."/>
            <person name="Arachchi H.M."/>
            <person name="Berlin A."/>
            <person name="Brown A."/>
            <person name="Chapman S.B."/>
            <person name="Chen Z."/>
            <person name="Dunbar C."/>
            <person name="Freedman E."/>
            <person name="Gearin G."/>
            <person name="Gellesch M."/>
            <person name="Goldberg J."/>
            <person name="Griggs A."/>
            <person name="Gujja S."/>
            <person name="Heiman D."/>
            <person name="Howarth C."/>
            <person name="Larson L."/>
            <person name="Lui A."/>
            <person name="MacDonald P.J.P."/>
            <person name="Mehta T."/>
            <person name="Montmayeur A."/>
            <person name="Murphy C."/>
            <person name="Neiman D."/>
            <person name="Pearson M."/>
            <person name="Priest M."/>
            <person name="Roberts A."/>
            <person name="Saif S."/>
            <person name="Shea T."/>
            <person name="Shenoy N."/>
            <person name="Sisk P."/>
            <person name="Stolte C."/>
            <person name="Sykes S."/>
            <person name="Yandava C."/>
            <person name="Wortman J."/>
            <person name="Nusbaum C."/>
            <person name="Birren B."/>
        </authorList>
    </citation>
    <scope>NUCLEOTIDE SEQUENCE [LARGE SCALE GENOMIC DNA]</scope>
    <source>
        <strain evidence="7 8">ATCC BAA-286</strain>
    </source>
</reference>
<dbReference type="GO" id="GO:0015171">
    <property type="term" value="F:amino acid transmembrane transporter activity"/>
    <property type="evidence" value="ECO:0007669"/>
    <property type="project" value="TreeGrafter"/>
</dbReference>
<dbReference type="EMBL" id="ADLV01000002">
    <property type="protein sequence ID" value="EGK02045.1"/>
    <property type="molecule type" value="Genomic_DNA"/>
</dbReference>
<evidence type="ECO:0000256" key="4">
    <source>
        <dbReference type="ARBA" id="ARBA00022989"/>
    </source>
</evidence>
<evidence type="ECO:0000256" key="5">
    <source>
        <dbReference type="ARBA" id="ARBA00023136"/>
    </source>
</evidence>
<feature type="transmembrane region" description="Helical" evidence="6">
    <location>
        <begin position="433"/>
        <end position="453"/>
    </location>
</feature>
<evidence type="ECO:0000313" key="7">
    <source>
        <dbReference type="EMBL" id="EGK02045.1"/>
    </source>
</evidence>
<feature type="transmembrane region" description="Helical" evidence="6">
    <location>
        <begin position="278"/>
        <end position="299"/>
    </location>
</feature>
<feature type="transmembrane region" description="Helical" evidence="6">
    <location>
        <begin position="163"/>
        <end position="187"/>
    </location>
</feature>
<dbReference type="GO" id="GO:0016020">
    <property type="term" value="C:membrane"/>
    <property type="evidence" value="ECO:0007669"/>
    <property type="project" value="UniProtKB-SubCell"/>
</dbReference>
<feature type="transmembrane region" description="Helical" evidence="6">
    <location>
        <begin position="239"/>
        <end position="257"/>
    </location>
</feature>
<evidence type="ECO:0008006" key="9">
    <source>
        <dbReference type="Google" id="ProtNLM"/>
    </source>
</evidence>
<gene>
    <name evidence="7" type="ORF">HMPREF9455_00167</name>
</gene>
<feature type="transmembrane region" description="Helical" evidence="6">
    <location>
        <begin position="401"/>
        <end position="421"/>
    </location>
</feature>
<organism evidence="7 8">
    <name type="scientific">Dysgonomonas gadei ATCC BAA-286</name>
    <dbReference type="NCBI Taxonomy" id="742766"/>
    <lineage>
        <taxon>Bacteria</taxon>
        <taxon>Pseudomonadati</taxon>
        <taxon>Bacteroidota</taxon>
        <taxon>Bacteroidia</taxon>
        <taxon>Bacteroidales</taxon>
        <taxon>Dysgonomonadaceae</taxon>
        <taxon>Dysgonomonas</taxon>
    </lineage>
</organism>
<keyword evidence="5 6" id="KW-0472">Membrane</keyword>
<evidence type="ECO:0000313" key="8">
    <source>
        <dbReference type="Proteomes" id="UP000004913"/>
    </source>
</evidence>
<feature type="transmembrane region" description="Helical" evidence="6">
    <location>
        <begin position="459"/>
        <end position="478"/>
    </location>
</feature>
<name>F5ISV0_9BACT</name>
<dbReference type="Gene3D" id="1.20.1740.10">
    <property type="entry name" value="Amino acid/polyamine transporter I"/>
    <property type="match status" value="1"/>
</dbReference>
<comment type="subcellular location">
    <subcellularLocation>
        <location evidence="1">Membrane</location>
        <topology evidence="1">Multi-pass membrane protein</topology>
    </subcellularLocation>
</comment>
<keyword evidence="3 6" id="KW-0812">Transmembrane</keyword>
<evidence type="ECO:0000256" key="6">
    <source>
        <dbReference type="SAM" id="Phobius"/>
    </source>
</evidence>
<feature type="transmembrane region" description="Helical" evidence="6">
    <location>
        <begin position="199"/>
        <end position="219"/>
    </location>
</feature>
<protein>
    <recommendedName>
        <fullName evidence="9">Cationic amino acid transporter C-terminal domain-containing protein</fullName>
    </recommendedName>
</protein>
<accession>F5ISV0</accession>
<dbReference type="HOGENOM" id="CLU_007946_15_12_10"/>
<sequence>MKTMKHQLFRKKDITTLLQDSLQEKGGLKRTLTTGHLVALGIGAIIGTGIFVLTGTAAANYAGPALTISFIISALGCAMAGLCYAEFASMIPVAGSAYSYSYSTLGEFFAWFIGWDLILEYLFTAGTVAVGWSGYFVSFLDDFGIHIPQNLRMAPFDHTSADGWFTTGSIINFPAMFIVAIMSVLLIRGISQSATLNNIIVVVKVVVILLFIGFGLSYIDTSNWSPYIPQNTGEFGHFGWSGIFRGAAVIFFAYIGFDAVSTTAQEAKDPQKDMPKGILISLLVCTILYIAVTAVLTGITHYSELSVPAPIALAIDKGGEGLHWLRMPIKIGAIAGLSSVILVMMLAQSRIFYTISRDGLLPKFFSKVHTRFNTPHNSTIVTSIAVGLIAGLLPINILGELVSIGTLMAFTLVCISIVILRKTRPDVNRPFKTPWVPLVPILGALICLSQMVALPLDTWLRLIIWMLIGFVIYFAYGIKHSKLNKK</sequence>
<feature type="transmembrane region" description="Helical" evidence="6">
    <location>
        <begin position="37"/>
        <end position="59"/>
    </location>
</feature>
<dbReference type="AlphaFoldDB" id="F5ISV0"/>
<evidence type="ECO:0000256" key="2">
    <source>
        <dbReference type="ARBA" id="ARBA00022448"/>
    </source>
</evidence>
<feature type="transmembrane region" description="Helical" evidence="6">
    <location>
        <begin position="65"/>
        <end position="87"/>
    </location>
</feature>